<organism evidence="1 2">
    <name type="scientific">Dendrolimus kikuchii</name>
    <dbReference type="NCBI Taxonomy" id="765133"/>
    <lineage>
        <taxon>Eukaryota</taxon>
        <taxon>Metazoa</taxon>
        <taxon>Ecdysozoa</taxon>
        <taxon>Arthropoda</taxon>
        <taxon>Hexapoda</taxon>
        <taxon>Insecta</taxon>
        <taxon>Pterygota</taxon>
        <taxon>Neoptera</taxon>
        <taxon>Endopterygota</taxon>
        <taxon>Lepidoptera</taxon>
        <taxon>Glossata</taxon>
        <taxon>Ditrysia</taxon>
        <taxon>Bombycoidea</taxon>
        <taxon>Lasiocampidae</taxon>
        <taxon>Dendrolimus</taxon>
    </lineage>
</organism>
<sequence length="332" mass="37301">MQLQGMLLNALAMSKDTAKSTSPLETASSAWLFTRIIASIVERPWRKPNWTSATSGPSPDRCWTRWVAMTLSKSLPTSSSNTMGRYAAGDSAGRPSFLSRTNREYVVVVGRLARSVRYTLWILVTATCNVVDVVGGYCRLWISATLGADAFNKWLSLYILMAIYLHKDESEQLIINSKYKQLLASGTGEIAVVSVVIVRLMWNVASVPKTIELLVVTELLRHYCVVRSITNNNELYYFHLIILDNIFGNILKVSLLVQILRDSIYVFKGAPLPRAFACNVAFMIRFQALRYRTASLTDEHSPLSLQHKKRSNAAVILIQVIKKNDYCLLTNL</sequence>
<proteinExistence type="predicted"/>
<reference evidence="1 2" key="1">
    <citation type="journal article" date="2021" name="Front. Genet.">
        <title>Chromosome-Level Genome Assembly Reveals Significant Gene Expansion in the Toll and IMD Signaling Pathways of Dendrolimus kikuchii.</title>
        <authorList>
            <person name="Zhou J."/>
            <person name="Wu P."/>
            <person name="Xiong Z."/>
            <person name="Liu N."/>
            <person name="Zhao N."/>
            <person name="Ji M."/>
            <person name="Qiu Y."/>
            <person name="Yang B."/>
        </authorList>
    </citation>
    <scope>NUCLEOTIDE SEQUENCE [LARGE SCALE GENOMIC DNA]</scope>
    <source>
        <strain evidence="1">Ann1</strain>
    </source>
</reference>
<evidence type="ECO:0000313" key="1">
    <source>
        <dbReference type="EMBL" id="KAJ0177710.1"/>
    </source>
</evidence>
<evidence type="ECO:0000313" key="2">
    <source>
        <dbReference type="Proteomes" id="UP000824533"/>
    </source>
</evidence>
<protein>
    <submittedName>
        <fullName evidence="1">Uncharacterized protein</fullName>
    </submittedName>
</protein>
<gene>
    <name evidence="1" type="ORF">K1T71_006583</name>
</gene>
<comment type="caution">
    <text evidence="1">The sequence shown here is derived from an EMBL/GenBank/DDBJ whole genome shotgun (WGS) entry which is preliminary data.</text>
</comment>
<keyword evidence="2" id="KW-1185">Reference proteome</keyword>
<dbReference type="Proteomes" id="UP000824533">
    <property type="component" value="Linkage Group LG11"/>
</dbReference>
<dbReference type="EMBL" id="CM034397">
    <property type="protein sequence ID" value="KAJ0177710.1"/>
    <property type="molecule type" value="Genomic_DNA"/>
</dbReference>
<accession>A0ACC1D1U4</accession>
<name>A0ACC1D1U4_9NEOP</name>